<comment type="caution">
    <text evidence="3">The sequence shown here is derived from an EMBL/GenBank/DDBJ whole genome shotgun (WGS) entry which is preliminary data.</text>
</comment>
<feature type="compositionally biased region" description="Acidic residues" evidence="1">
    <location>
        <begin position="132"/>
        <end position="147"/>
    </location>
</feature>
<keyword evidence="2" id="KW-0732">Signal</keyword>
<accession>A0ABS8CK21</accession>
<feature type="region of interest" description="Disordered" evidence="1">
    <location>
        <begin position="127"/>
        <end position="147"/>
    </location>
</feature>
<gene>
    <name evidence="3" type="ORF">H0485_06980</name>
</gene>
<dbReference type="Pfam" id="PF09923">
    <property type="entry name" value="DUF2155"/>
    <property type="match status" value="1"/>
</dbReference>
<organism evidence="3 4">
    <name type="scientific">Pseudogemmobacter faecipullorum</name>
    <dbReference type="NCBI Taxonomy" id="2755041"/>
    <lineage>
        <taxon>Bacteria</taxon>
        <taxon>Pseudomonadati</taxon>
        <taxon>Pseudomonadota</taxon>
        <taxon>Alphaproteobacteria</taxon>
        <taxon>Rhodobacterales</taxon>
        <taxon>Paracoccaceae</taxon>
        <taxon>Pseudogemmobacter</taxon>
    </lineage>
</organism>
<reference evidence="3 4" key="1">
    <citation type="submission" date="2020-07" db="EMBL/GenBank/DDBJ databases">
        <title>Pseudogemmobacter sp. nov., isolated from poultry manure in Taiwan.</title>
        <authorList>
            <person name="Lin S.-Y."/>
            <person name="Tang Y.-S."/>
            <person name="Young C.-C."/>
        </authorList>
    </citation>
    <scope>NUCLEOTIDE SEQUENCE [LARGE SCALE GENOMIC DNA]</scope>
    <source>
        <strain evidence="3 4">CC-YST710</strain>
    </source>
</reference>
<evidence type="ECO:0000313" key="4">
    <source>
        <dbReference type="Proteomes" id="UP001198571"/>
    </source>
</evidence>
<keyword evidence="4" id="KW-1185">Reference proteome</keyword>
<dbReference type="EMBL" id="JACDXX010000005">
    <property type="protein sequence ID" value="MCB5409743.1"/>
    <property type="molecule type" value="Genomic_DNA"/>
</dbReference>
<evidence type="ECO:0000256" key="1">
    <source>
        <dbReference type="SAM" id="MobiDB-lite"/>
    </source>
</evidence>
<feature type="chain" id="PRO_5045837317" evidence="2">
    <location>
        <begin position="24"/>
        <end position="147"/>
    </location>
</feature>
<evidence type="ECO:0000256" key="2">
    <source>
        <dbReference type="SAM" id="SignalP"/>
    </source>
</evidence>
<protein>
    <submittedName>
        <fullName evidence="3">DUF2155 domain-containing protein</fullName>
    </submittedName>
</protein>
<name>A0ABS8CK21_9RHOB</name>
<dbReference type="RefSeq" id="WP_226934650.1">
    <property type="nucleotide sequence ID" value="NZ_JACDXX010000005.1"/>
</dbReference>
<proteinExistence type="predicted"/>
<sequence>MKKALVLLGAMAFAGTAATQAAAQSFSEAEGAVLRWLDTLTGRTGDLELSRGQAANNGRLTIQLDSCRYMADNPAAEAEAHLTILDSSREQPVFSGWMLASAPALSAMEHPRYDVWVLRCIVPGYKPPEVTDVPEENDEATDEGAGE</sequence>
<dbReference type="InterPro" id="IPR019225">
    <property type="entry name" value="DUF2155"/>
</dbReference>
<evidence type="ECO:0000313" key="3">
    <source>
        <dbReference type="EMBL" id="MCB5409743.1"/>
    </source>
</evidence>
<dbReference type="Proteomes" id="UP001198571">
    <property type="component" value="Unassembled WGS sequence"/>
</dbReference>
<feature type="signal peptide" evidence="2">
    <location>
        <begin position="1"/>
        <end position="23"/>
    </location>
</feature>